<dbReference type="Pfam" id="PF13489">
    <property type="entry name" value="Methyltransf_23"/>
    <property type="match status" value="1"/>
</dbReference>
<gene>
    <name evidence="1" type="ORF">PROAA_320047</name>
</gene>
<accession>A0A1A8XWK9</accession>
<evidence type="ECO:0000313" key="1">
    <source>
        <dbReference type="EMBL" id="SBT09379.1"/>
    </source>
</evidence>
<evidence type="ECO:0000313" key="2">
    <source>
        <dbReference type="Proteomes" id="UP000199600"/>
    </source>
</evidence>
<dbReference type="AlphaFoldDB" id="A0A1A8XWK9"/>
<dbReference type="EMBL" id="FLQY01000246">
    <property type="protein sequence ID" value="SBT09379.1"/>
    <property type="molecule type" value="Genomic_DNA"/>
</dbReference>
<evidence type="ECO:0008006" key="3">
    <source>
        <dbReference type="Google" id="ProtNLM"/>
    </source>
</evidence>
<dbReference type="CDD" id="cd02440">
    <property type="entry name" value="AdoMet_MTases"/>
    <property type="match status" value="1"/>
</dbReference>
<organism evidence="1 2">
    <name type="scientific">Candidatus Propionivibrio aalborgensis</name>
    <dbReference type="NCBI Taxonomy" id="1860101"/>
    <lineage>
        <taxon>Bacteria</taxon>
        <taxon>Pseudomonadati</taxon>
        <taxon>Pseudomonadota</taxon>
        <taxon>Betaproteobacteria</taxon>
        <taxon>Rhodocyclales</taxon>
        <taxon>Rhodocyclaceae</taxon>
        <taxon>Propionivibrio</taxon>
    </lineage>
</organism>
<dbReference type="SUPFAM" id="SSF53335">
    <property type="entry name" value="S-adenosyl-L-methionine-dependent methyltransferases"/>
    <property type="match status" value="1"/>
</dbReference>
<proteinExistence type="predicted"/>
<dbReference type="Gene3D" id="3.40.50.150">
    <property type="entry name" value="Vaccinia Virus protein VP39"/>
    <property type="match status" value="1"/>
</dbReference>
<name>A0A1A8XWK9_9RHOO</name>
<dbReference type="PANTHER" id="PTHR43861:SF6">
    <property type="entry name" value="METHYLTRANSFERASE TYPE 11"/>
    <property type="match status" value="1"/>
</dbReference>
<keyword evidence="2" id="KW-1185">Reference proteome</keyword>
<dbReference type="PANTHER" id="PTHR43861">
    <property type="entry name" value="TRANS-ACONITATE 2-METHYLTRANSFERASE-RELATED"/>
    <property type="match status" value="1"/>
</dbReference>
<dbReference type="RefSeq" id="WP_186411573.1">
    <property type="nucleotide sequence ID" value="NZ_FLQY01000246.1"/>
</dbReference>
<protein>
    <recommendedName>
        <fullName evidence="3">Methyltransferase type 12</fullName>
    </recommendedName>
</protein>
<dbReference type="Proteomes" id="UP000199600">
    <property type="component" value="Unassembled WGS sequence"/>
</dbReference>
<dbReference type="InterPro" id="IPR029063">
    <property type="entry name" value="SAM-dependent_MTases_sf"/>
</dbReference>
<reference evidence="1 2" key="1">
    <citation type="submission" date="2016-06" db="EMBL/GenBank/DDBJ databases">
        <authorList>
            <person name="Kjaerup R.B."/>
            <person name="Dalgaard T.S."/>
            <person name="Juul-Madsen H.R."/>
        </authorList>
    </citation>
    <scope>NUCLEOTIDE SEQUENCE [LARGE SCALE GENOMIC DNA]</scope>
    <source>
        <strain evidence="1">2</strain>
    </source>
</reference>
<sequence length="295" mass="32174">MMALNNNLDTCAICGGELGDTVLAHDRPDRFERAAGVSEEKYRRAWVGCLSCGSATNRQKPENLRKLRNIAAQYYEVDFSGSDIGAKYSLVMSLPPHKSDNAGRVDRIIAALTRWESLRSSKGALSVLDIGAGTGVFLSRFLGQVPGDWTGVALEPDPHAADHLRSLELFDVKQELFTGQPELHGFKLLTLNKVLEHIQDPKVLLEQVAAAIDPAQGLIYVEVPDVMTIGRRPPTDNILGALHCHLYSPTGLVRLLDRAGLVVLDTGRVFEPSGKLTAFAFATCTEAAERLATRE</sequence>